<proteinExistence type="predicted"/>
<dbReference type="HOGENOM" id="CLU_1011205_0_0_7"/>
<dbReference type="GO" id="GO:0008168">
    <property type="term" value="F:methyltransferase activity"/>
    <property type="evidence" value="ECO:0007669"/>
    <property type="project" value="UniProtKB-KW"/>
</dbReference>
<gene>
    <name evidence="2" type="ORF">DesU5LDRAFT_0902</name>
</gene>
<protein>
    <submittedName>
        <fullName evidence="2">2-polyprenyl-3-methyl-5-hydroxy-6-metoxy-1, 4-benzoquinol methylase</fullName>
    </submittedName>
</protein>
<dbReference type="OrthoDB" id="5446002at2"/>
<dbReference type="AlphaFoldDB" id="I2PYJ7"/>
<dbReference type="EMBL" id="JH600068">
    <property type="protein sequence ID" value="EIG52603.1"/>
    <property type="molecule type" value="Genomic_DNA"/>
</dbReference>
<accession>I2PYJ7</accession>
<organism evidence="2">
    <name type="scientific">Desulfovibrio sp. U5L</name>
    <dbReference type="NCBI Taxonomy" id="596152"/>
    <lineage>
        <taxon>Bacteria</taxon>
        <taxon>Pseudomonadati</taxon>
        <taxon>Thermodesulfobacteriota</taxon>
        <taxon>Desulfovibrionia</taxon>
        <taxon>Desulfovibrionales</taxon>
        <taxon>Desulfovibrionaceae</taxon>
        <taxon>Desulfovibrio</taxon>
    </lineage>
</organism>
<dbReference type="InterPro" id="IPR029063">
    <property type="entry name" value="SAM-dependent_MTases_sf"/>
</dbReference>
<keyword evidence="2" id="KW-0489">Methyltransferase</keyword>
<feature type="region of interest" description="Disordered" evidence="1">
    <location>
        <begin position="265"/>
        <end position="284"/>
    </location>
</feature>
<dbReference type="Pfam" id="PF13489">
    <property type="entry name" value="Methyltransf_23"/>
    <property type="match status" value="1"/>
</dbReference>
<dbReference type="Gene3D" id="3.40.50.150">
    <property type="entry name" value="Vaccinia Virus protein VP39"/>
    <property type="match status" value="1"/>
</dbReference>
<name>I2PYJ7_9BACT</name>
<evidence type="ECO:0000313" key="2">
    <source>
        <dbReference type="EMBL" id="EIG52603.1"/>
    </source>
</evidence>
<dbReference type="SUPFAM" id="SSF53335">
    <property type="entry name" value="S-adenosyl-L-methionine-dependent methyltransferases"/>
    <property type="match status" value="1"/>
</dbReference>
<dbReference type="eggNOG" id="COG2230">
    <property type="taxonomic scope" value="Bacteria"/>
</dbReference>
<dbReference type="STRING" id="596152.DesU5LDRAFT_0902"/>
<dbReference type="GO" id="GO:0032259">
    <property type="term" value="P:methylation"/>
    <property type="evidence" value="ECO:0007669"/>
    <property type="project" value="UniProtKB-KW"/>
</dbReference>
<sequence>MERDTFEYVALRVIRRFFFREASLHALGRFLPHYRVNTGLTDPWAIAEAYASDLARVGVSVAGQRVLEIGSGAANGAGYALAALGAARVVCHEPFVPFDVGLDAKHLGGLVPRFPKVKFSIVDRVKTLDGLPKGSIDLVVSNSVLEHVADPGALFADLARLLAPGGGMLHRVDYRDHFFKYPFHFLLFSKFAWKWFLNPGDLPRWRLDDHLAALAAAGFDASVLEADADPGAFAKIAGRLHPDFQDRDPGMLAVTRAVIYASGGRGFAPDSTGGDDPPRTPPAG</sequence>
<reference evidence="2" key="1">
    <citation type="submission" date="2011-11" db="EMBL/GenBank/DDBJ databases">
        <title>Improved High-Quality Draft sequence of Desulfovibrio sp. U5L.</title>
        <authorList>
            <consortium name="US DOE Joint Genome Institute"/>
            <person name="Lucas S."/>
            <person name="Han J."/>
            <person name="Lapidus A."/>
            <person name="Cheng J.-F."/>
            <person name="Goodwin L."/>
            <person name="Pitluck S."/>
            <person name="Peters L."/>
            <person name="Ovchinnikova G."/>
            <person name="Held B."/>
            <person name="Detter J.C."/>
            <person name="Han C."/>
            <person name="Tapia R."/>
            <person name="Land M."/>
            <person name="Hauser L."/>
            <person name="Kyrpides N."/>
            <person name="Ivanova N."/>
            <person name="Pagani I."/>
            <person name="Gabster J."/>
            <person name="Walker C."/>
            <person name="Stolyar S."/>
            <person name="Stahl D."/>
            <person name="Arkin A."/>
            <person name="Dehal P."/>
            <person name="Hazen T."/>
            <person name="Woyke T."/>
        </authorList>
    </citation>
    <scope>NUCLEOTIDE SEQUENCE [LARGE SCALE GENOMIC DNA]</scope>
    <source>
        <strain evidence="2">U5L</strain>
    </source>
</reference>
<keyword evidence="2" id="KW-0808">Transferase</keyword>
<evidence type="ECO:0000256" key="1">
    <source>
        <dbReference type="SAM" id="MobiDB-lite"/>
    </source>
</evidence>